<dbReference type="InterPro" id="IPR023213">
    <property type="entry name" value="CAT-like_dom_sf"/>
</dbReference>
<accession>A0AAV1VFT2</accession>
<sequence>MSCFPVETQATSDKKRRFPLRATERLGIANLDVSIKCCHAIAITGDMHQLVKFLPTAVMRTFNRHPRLRALVVPDEKFTAEVQPPISLEDVDDKKLLRVCELSDSDEDAAAWQNWNQFVQSETHVPFDRYKQFMFYLTVWVNRAEGSARFFLFSDHIMSDGDSGQIFVNDTLEGVALLSIEAAQPVCELPLLPSLYDMWLTSSWWLRPLAKAILGLTRGSAFVNFMKAFKPVLTPREDQKDFSAKFEQNSTTLLSHAGNPSNMRDTLRKCKEEGVTVGVTLIPILVLAFYHASKVDRKLKTADASDDAFRLVADICYNMRQRVPHPAKENHVGLYVTNTPLTSLAAEGVNLKTTKFWDFARASKQQLDIQDQKLLQMAFPCFLIDRELTKPKVGKMLGDFKIPNSCTGDATISNLGRYMFKTKHILASNGVLEVQDMFAFCAIPFIATSSTVWLSTVHSFNYSLAHKVDEKVGSELFNAYVKICENASNIATDDTMENVLKRLGIEAEPRARYY</sequence>
<reference evidence="1" key="1">
    <citation type="submission" date="2024-01" db="EMBL/GenBank/DDBJ databases">
        <authorList>
            <person name="Webb A."/>
        </authorList>
    </citation>
    <scope>NUCLEOTIDE SEQUENCE</scope>
    <source>
        <strain evidence="1">Pm1</strain>
    </source>
</reference>
<protein>
    <recommendedName>
        <fullName evidence="3">Alcohol acetyltransferase</fullName>
    </recommendedName>
</protein>
<evidence type="ECO:0000313" key="1">
    <source>
        <dbReference type="EMBL" id="CAK7945759.1"/>
    </source>
</evidence>
<dbReference type="EMBL" id="CAKLBY020000338">
    <property type="protein sequence ID" value="CAK7945759.1"/>
    <property type="molecule type" value="Genomic_DNA"/>
</dbReference>
<dbReference type="AlphaFoldDB" id="A0AAV1VFT2"/>
<proteinExistence type="predicted"/>
<evidence type="ECO:0000313" key="2">
    <source>
        <dbReference type="Proteomes" id="UP001162060"/>
    </source>
</evidence>
<dbReference type="PANTHER" id="PTHR28037">
    <property type="entry name" value="ALCOHOL O-ACETYLTRANSFERASE 1-RELATED"/>
    <property type="match status" value="1"/>
</dbReference>
<comment type="caution">
    <text evidence="1">The sequence shown here is derived from an EMBL/GenBank/DDBJ whole genome shotgun (WGS) entry which is preliminary data.</text>
</comment>
<dbReference type="SUPFAM" id="SSF52777">
    <property type="entry name" value="CoA-dependent acyltransferases"/>
    <property type="match status" value="1"/>
</dbReference>
<evidence type="ECO:0008006" key="3">
    <source>
        <dbReference type="Google" id="ProtNLM"/>
    </source>
</evidence>
<name>A0AAV1VFT2_9STRA</name>
<organism evidence="1 2">
    <name type="scientific">Peronospora matthiolae</name>
    <dbReference type="NCBI Taxonomy" id="2874970"/>
    <lineage>
        <taxon>Eukaryota</taxon>
        <taxon>Sar</taxon>
        <taxon>Stramenopiles</taxon>
        <taxon>Oomycota</taxon>
        <taxon>Peronosporomycetes</taxon>
        <taxon>Peronosporales</taxon>
        <taxon>Peronosporaceae</taxon>
        <taxon>Peronospora</taxon>
    </lineage>
</organism>
<dbReference type="InterPro" id="IPR052058">
    <property type="entry name" value="Alcohol_O-acetyltransferase"/>
</dbReference>
<dbReference type="PANTHER" id="PTHR28037:SF1">
    <property type="entry name" value="ALCOHOL O-ACETYLTRANSFERASE 1-RELATED"/>
    <property type="match status" value="1"/>
</dbReference>
<dbReference type="Proteomes" id="UP001162060">
    <property type="component" value="Unassembled WGS sequence"/>
</dbReference>
<dbReference type="Gene3D" id="3.30.559.10">
    <property type="entry name" value="Chloramphenicol acetyltransferase-like domain"/>
    <property type="match status" value="1"/>
</dbReference>
<gene>
    <name evidence="1" type="ORF">PM001_LOCUS30909</name>
</gene>